<protein>
    <submittedName>
        <fullName evidence="2">Uncharacterized protein</fullName>
    </submittedName>
</protein>
<dbReference type="Proteomes" id="UP001604277">
    <property type="component" value="Unassembled WGS sequence"/>
</dbReference>
<sequence length="107" mass="12353">MARARDNHTQQHYNHEGHMNTKSSDGWTHHHIGHRQGTHQRLFLGTRFSYSVEITEVIPNLHTSINAHNQGMPAGETGSSKSKNPFTGPYCAYHQFYWHMTEDCHDI</sequence>
<gene>
    <name evidence="2" type="ORF">Fot_21751</name>
</gene>
<comment type="caution">
    <text evidence="2">The sequence shown here is derived from an EMBL/GenBank/DDBJ whole genome shotgun (WGS) entry which is preliminary data.</text>
</comment>
<evidence type="ECO:0000313" key="3">
    <source>
        <dbReference type="Proteomes" id="UP001604277"/>
    </source>
</evidence>
<feature type="compositionally biased region" description="Basic and acidic residues" evidence="1">
    <location>
        <begin position="1"/>
        <end position="19"/>
    </location>
</feature>
<organism evidence="2 3">
    <name type="scientific">Forsythia ovata</name>
    <dbReference type="NCBI Taxonomy" id="205694"/>
    <lineage>
        <taxon>Eukaryota</taxon>
        <taxon>Viridiplantae</taxon>
        <taxon>Streptophyta</taxon>
        <taxon>Embryophyta</taxon>
        <taxon>Tracheophyta</taxon>
        <taxon>Spermatophyta</taxon>
        <taxon>Magnoliopsida</taxon>
        <taxon>eudicotyledons</taxon>
        <taxon>Gunneridae</taxon>
        <taxon>Pentapetalae</taxon>
        <taxon>asterids</taxon>
        <taxon>lamiids</taxon>
        <taxon>Lamiales</taxon>
        <taxon>Oleaceae</taxon>
        <taxon>Forsythieae</taxon>
        <taxon>Forsythia</taxon>
    </lineage>
</organism>
<dbReference type="EMBL" id="JBFOLJ010000006">
    <property type="protein sequence ID" value="KAL2529150.1"/>
    <property type="molecule type" value="Genomic_DNA"/>
</dbReference>
<evidence type="ECO:0000313" key="2">
    <source>
        <dbReference type="EMBL" id="KAL2529150.1"/>
    </source>
</evidence>
<accession>A0ABD1UVR8</accession>
<dbReference type="AlphaFoldDB" id="A0ABD1UVR8"/>
<evidence type="ECO:0000256" key="1">
    <source>
        <dbReference type="SAM" id="MobiDB-lite"/>
    </source>
</evidence>
<name>A0ABD1UVR8_9LAMI</name>
<feature type="region of interest" description="Disordered" evidence="1">
    <location>
        <begin position="1"/>
        <end position="33"/>
    </location>
</feature>
<keyword evidence="3" id="KW-1185">Reference proteome</keyword>
<proteinExistence type="predicted"/>
<reference evidence="3" key="1">
    <citation type="submission" date="2024-07" db="EMBL/GenBank/DDBJ databases">
        <title>Two chromosome-level genome assemblies of Korean endemic species Abeliophyllum distichum and Forsythia ovata (Oleaceae).</title>
        <authorList>
            <person name="Jang H."/>
        </authorList>
    </citation>
    <scope>NUCLEOTIDE SEQUENCE [LARGE SCALE GENOMIC DNA]</scope>
</reference>